<evidence type="ECO:0000313" key="3">
    <source>
        <dbReference type="Proteomes" id="UP000813444"/>
    </source>
</evidence>
<evidence type="ECO:0000256" key="1">
    <source>
        <dbReference type="ARBA" id="ARBA00044955"/>
    </source>
</evidence>
<dbReference type="InterPro" id="IPR052210">
    <property type="entry name" value="LysM1-like"/>
</dbReference>
<accession>A0A8K0SGW3</accession>
<comment type="caution">
    <text evidence="2">The sequence shown here is derived from an EMBL/GenBank/DDBJ whole genome shotgun (WGS) entry which is preliminary data.</text>
</comment>
<keyword evidence="3" id="KW-1185">Reference proteome</keyword>
<protein>
    <submittedName>
        <fullName evidence="2">Uncharacterized protein</fullName>
    </submittedName>
</protein>
<dbReference type="EMBL" id="JAGPNK010000030">
    <property type="protein sequence ID" value="KAH7303655.1"/>
    <property type="molecule type" value="Genomic_DNA"/>
</dbReference>
<organism evidence="2 3">
    <name type="scientific">Stachybotrys elegans</name>
    <dbReference type="NCBI Taxonomy" id="80388"/>
    <lineage>
        <taxon>Eukaryota</taxon>
        <taxon>Fungi</taxon>
        <taxon>Dikarya</taxon>
        <taxon>Ascomycota</taxon>
        <taxon>Pezizomycotina</taxon>
        <taxon>Sordariomycetes</taxon>
        <taxon>Hypocreomycetidae</taxon>
        <taxon>Hypocreales</taxon>
        <taxon>Stachybotryaceae</taxon>
        <taxon>Stachybotrys</taxon>
    </lineage>
</organism>
<proteinExistence type="inferred from homology"/>
<dbReference type="AlphaFoldDB" id="A0A8K0SGW3"/>
<dbReference type="PANTHER" id="PTHR34997">
    <property type="entry name" value="AM15"/>
    <property type="match status" value="1"/>
</dbReference>
<reference evidence="2" key="1">
    <citation type="journal article" date="2021" name="Nat. Commun.">
        <title>Genetic determinants of endophytism in the Arabidopsis root mycobiome.</title>
        <authorList>
            <person name="Mesny F."/>
            <person name="Miyauchi S."/>
            <person name="Thiergart T."/>
            <person name="Pickel B."/>
            <person name="Atanasova L."/>
            <person name="Karlsson M."/>
            <person name="Huettel B."/>
            <person name="Barry K.W."/>
            <person name="Haridas S."/>
            <person name="Chen C."/>
            <person name="Bauer D."/>
            <person name="Andreopoulos W."/>
            <person name="Pangilinan J."/>
            <person name="LaButti K."/>
            <person name="Riley R."/>
            <person name="Lipzen A."/>
            <person name="Clum A."/>
            <person name="Drula E."/>
            <person name="Henrissat B."/>
            <person name="Kohler A."/>
            <person name="Grigoriev I.V."/>
            <person name="Martin F.M."/>
            <person name="Hacquard S."/>
        </authorList>
    </citation>
    <scope>NUCLEOTIDE SEQUENCE</scope>
    <source>
        <strain evidence="2">MPI-CAGE-CH-0235</strain>
    </source>
</reference>
<sequence>MSFATSKCPLSEVKPATVASKIVITVTQLRSWNSEINASCSNLWVDYICVCVPGAVPTSTTSVPQPSNSPALPSAVNNRNRWSRIVSGESCNIVAAKNTIAVAEQGEGRRIGRHSKPKKCNCKKFQCIAVSRYRYFRDKGNLGASQTCKRWRW</sequence>
<dbReference type="InterPro" id="IPR036779">
    <property type="entry name" value="LysM_dom_sf"/>
</dbReference>
<dbReference type="GO" id="GO:0008061">
    <property type="term" value="F:chitin binding"/>
    <property type="evidence" value="ECO:0007669"/>
    <property type="project" value="InterPro"/>
</dbReference>
<comment type="similarity">
    <text evidence="1">Belongs to the secreted LysM effector family.</text>
</comment>
<evidence type="ECO:0000313" key="2">
    <source>
        <dbReference type="EMBL" id="KAH7303655.1"/>
    </source>
</evidence>
<dbReference type="Proteomes" id="UP000813444">
    <property type="component" value="Unassembled WGS sequence"/>
</dbReference>
<dbReference type="Gene3D" id="3.10.350.10">
    <property type="entry name" value="LysM domain"/>
    <property type="match status" value="1"/>
</dbReference>
<gene>
    <name evidence="2" type="ORF">B0I35DRAFT_414999</name>
</gene>
<name>A0A8K0SGW3_9HYPO</name>
<dbReference type="OrthoDB" id="5985073at2759"/>
<dbReference type="PANTHER" id="PTHR34997:SF1">
    <property type="entry name" value="PEPTIDOGLYCAN-BINDING LYSIN DOMAIN"/>
    <property type="match status" value="1"/>
</dbReference>